<dbReference type="RefSeq" id="YP_009289843.1">
    <property type="nucleotide sequence ID" value="NC_031099.1"/>
</dbReference>
<name>A0A1C9EHT4_9CAUD</name>
<dbReference type="KEGG" id="vg:29056481"/>
<gene>
    <name evidence="1" type="primary">34</name>
    <name evidence="1" type="ORF">SEA_HEDWIG_34</name>
</gene>
<evidence type="ECO:0000313" key="2">
    <source>
        <dbReference type="Proteomes" id="UP000203073"/>
    </source>
</evidence>
<sequence length="52" mass="5890">MLPIMMTHAHHGALAQIRLMVSISLTLPYPEVWCTRDRRNSEPDHIAAPPIT</sequence>
<organism evidence="1 2">
    <name type="scientific">Gordonia phage Hedwig</name>
    <dbReference type="NCBI Taxonomy" id="1887648"/>
    <lineage>
        <taxon>Viruses</taxon>
        <taxon>Duplodnaviria</taxon>
        <taxon>Heunggongvirae</taxon>
        <taxon>Uroviricota</taxon>
        <taxon>Caudoviricetes</taxon>
        <taxon>Hedwigvirus</taxon>
        <taxon>Hedwigvirus hedwig</taxon>
    </lineage>
</organism>
<protein>
    <submittedName>
        <fullName evidence="1">Uncharacterized protein</fullName>
    </submittedName>
</protein>
<dbReference type="GeneID" id="29056481"/>
<dbReference type="EMBL" id="KX557279">
    <property type="protein sequence ID" value="AON97327.1"/>
    <property type="molecule type" value="Genomic_DNA"/>
</dbReference>
<reference evidence="2" key="1">
    <citation type="submission" date="2016-07" db="EMBL/GenBank/DDBJ databases">
        <authorList>
            <person name="Florea S."/>
            <person name="Webb J.S."/>
            <person name="Jaromczyk J."/>
            <person name="Schardl C.L."/>
        </authorList>
    </citation>
    <scope>NUCLEOTIDE SEQUENCE [LARGE SCALE GENOMIC DNA]</scope>
</reference>
<evidence type="ECO:0000313" key="1">
    <source>
        <dbReference type="EMBL" id="AON97327.1"/>
    </source>
</evidence>
<keyword evidence="2" id="KW-1185">Reference proteome</keyword>
<proteinExistence type="predicted"/>
<dbReference type="Proteomes" id="UP000203073">
    <property type="component" value="Segment"/>
</dbReference>
<accession>A0A1C9EHT4</accession>